<organism evidence="1">
    <name type="scientific">marine sediment metagenome</name>
    <dbReference type="NCBI Taxonomy" id="412755"/>
    <lineage>
        <taxon>unclassified sequences</taxon>
        <taxon>metagenomes</taxon>
        <taxon>ecological metagenomes</taxon>
    </lineage>
</organism>
<protein>
    <submittedName>
        <fullName evidence="1">Uncharacterized protein</fullName>
    </submittedName>
</protein>
<name>X0VT44_9ZZZZ</name>
<comment type="caution">
    <text evidence="1">The sequence shown here is derived from an EMBL/GenBank/DDBJ whole genome shotgun (WGS) entry which is preliminary data.</text>
</comment>
<gene>
    <name evidence="1" type="ORF">S01H1_56054</name>
</gene>
<sequence length="79" mass="8251">MASPEENVERIKKLLADMNPGPECPLCKAKSWAIKPKLGLIEIGEAVKDFSLAGANAKVVTPLRCGGCGLMLLLEGSGA</sequence>
<dbReference type="EMBL" id="BARS01036472">
    <property type="protein sequence ID" value="GAG15623.1"/>
    <property type="molecule type" value="Genomic_DNA"/>
</dbReference>
<dbReference type="AlphaFoldDB" id="X0VT44"/>
<reference evidence="1" key="1">
    <citation type="journal article" date="2014" name="Front. Microbiol.">
        <title>High frequency of phylogenetically diverse reductive dehalogenase-homologous genes in deep subseafloor sedimentary metagenomes.</title>
        <authorList>
            <person name="Kawai M."/>
            <person name="Futagami T."/>
            <person name="Toyoda A."/>
            <person name="Takaki Y."/>
            <person name="Nishi S."/>
            <person name="Hori S."/>
            <person name="Arai W."/>
            <person name="Tsubouchi T."/>
            <person name="Morono Y."/>
            <person name="Uchiyama I."/>
            <person name="Ito T."/>
            <person name="Fujiyama A."/>
            <person name="Inagaki F."/>
            <person name="Takami H."/>
        </authorList>
    </citation>
    <scope>NUCLEOTIDE SEQUENCE</scope>
    <source>
        <strain evidence="1">Expedition CK06-06</strain>
    </source>
</reference>
<proteinExistence type="predicted"/>
<accession>X0VT44</accession>
<evidence type="ECO:0000313" key="1">
    <source>
        <dbReference type="EMBL" id="GAG15623.1"/>
    </source>
</evidence>